<comment type="caution">
    <text evidence="1">The sequence shown here is derived from an EMBL/GenBank/DDBJ whole genome shotgun (WGS) entry which is preliminary data.</text>
</comment>
<accession>A0A0H0XUT8</accession>
<dbReference type="OrthoDB" id="6381520at2"/>
<gene>
    <name evidence="1" type="ORF">AAV99_07585</name>
</gene>
<dbReference type="EMBL" id="LBHU01000002">
    <property type="protein sequence ID" value="KLI64060.1"/>
    <property type="molecule type" value="Genomic_DNA"/>
</dbReference>
<name>A0A0H0XUT8_9SPHN</name>
<protein>
    <recommendedName>
        <fullName evidence="3">Alpha/beta hydrolase</fullName>
    </recommendedName>
</protein>
<organism evidence="1 2">
    <name type="scientific">Aurantiacibacter marinus</name>
    <dbReference type="NCBI Taxonomy" id="874156"/>
    <lineage>
        <taxon>Bacteria</taxon>
        <taxon>Pseudomonadati</taxon>
        <taxon>Pseudomonadota</taxon>
        <taxon>Alphaproteobacteria</taxon>
        <taxon>Sphingomonadales</taxon>
        <taxon>Erythrobacteraceae</taxon>
        <taxon>Aurantiacibacter</taxon>
    </lineage>
</organism>
<sequence length="211" mass="22695">MLWVLAACAPESVTAQAGEARHVFYLHGRIIEVQGLPAISERYGEYRFDAIQDRLAAEGFVVHAPVRPANSDVDAQARQLVLEINDLIDGGVPAQNITVIGASKGAYIASLVSHHAENPQLRFVLLAGCAPAVTDHMVQNGIGFSGAVLTIRDSLDTLLAGSCQDVFNASENATQMRELVVETGLEHGLIYGPRDEWILPALDWANAVSVR</sequence>
<dbReference type="RefSeq" id="WP_047093887.1">
    <property type="nucleotide sequence ID" value="NZ_LBHU01000002.1"/>
</dbReference>
<dbReference type="Proteomes" id="UP000053455">
    <property type="component" value="Unassembled WGS sequence"/>
</dbReference>
<dbReference type="PATRIC" id="fig|874156.12.peg.1560"/>
<dbReference type="Gene3D" id="3.40.50.1820">
    <property type="entry name" value="alpha/beta hydrolase"/>
    <property type="match status" value="1"/>
</dbReference>
<keyword evidence="2" id="KW-1185">Reference proteome</keyword>
<evidence type="ECO:0000313" key="2">
    <source>
        <dbReference type="Proteomes" id="UP000053455"/>
    </source>
</evidence>
<evidence type="ECO:0000313" key="1">
    <source>
        <dbReference type="EMBL" id="KLI64060.1"/>
    </source>
</evidence>
<dbReference type="InterPro" id="IPR029058">
    <property type="entry name" value="AB_hydrolase_fold"/>
</dbReference>
<proteinExistence type="predicted"/>
<evidence type="ECO:0008006" key="3">
    <source>
        <dbReference type="Google" id="ProtNLM"/>
    </source>
</evidence>
<dbReference type="AlphaFoldDB" id="A0A0H0XUT8"/>
<dbReference type="STRING" id="874156.GCA_001021555_01802"/>
<dbReference type="SUPFAM" id="SSF53474">
    <property type="entry name" value="alpha/beta-Hydrolases"/>
    <property type="match status" value="1"/>
</dbReference>
<reference evidence="1 2" key="1">
    <citation type="submission" date="2015-04" db="EMBL/GenBank/DDBJ databases">
        <title>The draft genome sequence of Erythrobacter marinus HWDM-33.</title>
        <authorList>
            <person name="Zhuang L."/>
            <person name="Liu Y."/>
            <person name="Shao Z."/>
        </authorList>
    </citation>
    <scope>NUCLEOTIDE SEQUENCE [LARGE SCALE GENOMIC DNA]</scope>
    <source>
        <strain evidence="1 2">HWDM-33</strain>
    </source>
</reference>